<proteinExistence type="predicted"/>
<organism evidence="1 2">
    <name type="scientific">Brassica oleracea var. oleracea</name>
    <dbReference type="NCBI Taxonomy" id="109376"/>
    <lineage>
        <taxon>Eukaryota</taxon>
        <taxon>Viridiplantae</taxon>
        <taxon>Streptophyta</taxon>
        <taxon>Embryophyta</taxon>
        <taxon>Tracheophyta</taxon>
        <taxon>Spermatophyta</taxon>
        <taxon>Magnoliopsida</taxon>
        <taxon>eudicotyledons</taxon>
        <taxon>Gunneridae</taxon>
        <taxon>Pentapetalae</taxon>
        <taxon>rosids</taxon>
        <taxon>malvids</taxon>
        <taxon>Brassicales</taxon>
        <taxon>Brassicaceae</taxon>
        <taxon>Brassiceae</taxon>
        <taxon>Brassica</taxon>
    </lineage>
</organism>
<evidence type="ECO:0000313" key="1">
    <source>
        <dbReference type="EnsemblPlants" id="Bo27169s010.1"/>
    </source>
</evidence>
<dbReference type="EnsemblPlants" id="Bo27169s010.1">
    <property type="protein sequence ID" value="Bo27169s010.1"/>
    <property type="gene ID" value="Bo27169s010"/>
</dbReference>
<protein>
    <submittedName>
        <fullName evidence="1">Uncharacterized protein</fullName>
    </submittedName>
</protein>
<dbReference type="Proteomes" id="UP000032141">
    <property type="component" value="Unassembled WGS sequence"/>
</dbReference>
<name>A0A0D3AH42_BRAOL</name>
<dbReference type="Gramene" id="Bo27169s010.1">
    <property type="protein sequence ID" value="Bo27169s010.1"/>
    <property type="gene ID" value="Bo27169s010"/>
</dbReference>
<dbReference type="AlphaFoldDB" id="A0A0D3AH42"/>
<accession>A0A0D3AH42</accession>
<reference evidence="1" key="2">
    <citation type="submission" date="2015-06" db="UniProtKB">
        <authorList>
            <consortium name="EnsemblPlants"/>
        </authorList>
    </citation>
    <scope>IDENTIFICATION</scope>
</reference>
<reference evidence="1" key="1">
    <citation type="journal article" date="2014" name="Genome Biol.">
        <title>Transcriptome and methylome profiling reveals relics of genome dominance in the mesopolyploid Brassica oleracea.</title>
        <authorList>
            <person name="Parkin I.A."/>
            <person name="Koh C."/>
            <person name="Tang H."/>
            <person name="Robinson S.J."/>
            <person name="Kagale S."/>
            <person name="Clarke W.E."/>
            <person name="Town C.D."/>
            <person name="Nixon J."/>
            <person name="Krishnakumar V."/>
            <person name="Bidwell S.L."/>
            <person name="Denoeud F."/>
            <person name="Belcram H."/>
            <person name="Links M.G."/>
            <person name="Just J."/>
            <person name="Clarke C."/>
            <person name="Bender T."/>
            <person name="Huebert T."/>
            <person name="Mason A.S."/>
            <person name="Pires J.C."/>
            <person name="Barker G."/>
            <person name="Moore J."/>
            <person name="Walley P.G."/>
            <person name="Manoli S."/>
            <person name="Batley J."/>
            <person name="Edwards D."/>
            <person name="Nelson M.N."/>
            <person name="Wang X."/>
            <person name="Paterson A.H."/>
            <person name="King G."/>
            <person name="Bancroft I."/>
            <person name="Chalhoub B."/>
            <person name="Sharpe A.G."/>
        </authorList>
    </citation>
    <scope>NUCLEOTIDE SEQUENCE [LARGE SCALE GENOMIC DNA]</scope>
    <source>
        <strain evidence="1">cv. TO1000</strain>
    </source>
</reference>
<dbReference type="SUPFAM" id="SSF56672">
    <property type="entry name" value="DNA/RNA polymerases"/>
    <property type="match status" value="1"/>
</dbReference>
<dbReference type="OMA" id="SKCHQAL"/>
<dbReference type="eggNOG" id="KOG0017">
    <property type="taxonomic scope" value="Eukaryota"/>
</dbReference>
<dbReference type="Gene3D" id="3.30.70.270">
    <property type="match status" value="1"/>
</dbReference>
<dbReference type="HOGENOM" id="CLU_2695073_0_0_1"/>
<evidence type="ECO:0000313" key="2">
    <source>
        <dbReference type="Proteomes" id="UP000032141"/>
    </source>
</evidence>
<dbReference type="InterPro" id="IPR043502">
    <property type="entry name" value="DNA/RNA_pol_sf"/>
</dbReference>
<keyword evidence="2" id="KW-1185">Reference proteome</keyword>
<dbReference type="InterPro" id="IPR043128">
    <property type="entry name" value="Rev_trsase/Diguanyl_cyclase"/>
</dbReference>
<sequence>VTHRGIEANPEQIRAILSIPSLKNVKEVQKLMGRMTALSRFISRLSDKSDAFFGTLKNRKDFHWTGECNPPSKS</sequence>